<gene>
    <name evidence="3" type="ORF">FCN74_02700</name>
</gene>
<keyword evidence="4" id="KW-1185">Reference proteome</keyword>
<evidence type="ECO:0000256" key="1">
    <source>
        <dbReference type="SAM" id="MobiDB-lite"/>
    </source>
</evidence>
<evidence type="ECO:0000313" key="3">
    <source>
        <dbReference type="EMBL" id="TKS57348.1"/>
    </source>
</evidence>
<accession>A0A4U5TVU9</accession>
<dbReference type="Proteomes" id="UP000306552">
    <property type="component" value="Unassembled WGS sequence"/>
</dbReference>
<sequence>MSQINASKQSYNTLIIIIGIALLLYDFIANPDQVYFKIAGLVILMFGLYRSTKQWTSDNKSKDSDDSSEDHDNTTKKN</sequence>
<keyword evidence="2" id="KW-1133">Transmembrane helix</keyword>
<proteinExistence type="predicted"/>
<dbReference type="RefSeq" id="WP_138931051.1">
    <property type="nucleotide sequence ID" value="NZ_SWMU01000001.1"/>
</dbReference>
<comment type="caution">
    <text evidence="3">The sequence shown here is derived from an EMBL/GenBank/DDBJ whole genome shotgun (WGS) entry which is preliminary data.</text>
</comment>
<reference evidence="3 4" key="1">
    <citation type="submission" date="2019-04" db="EMBL/GenBank/DDBJ databases">
        <title>Psychroflexus halotolerans sp. nov., isolated from a marine solar saltern.</title>
        <authorList>
            <person name="Feng X."/>
        </authorList>
    </citation>
    <scope>NUCLEOTIDE SEQUENCE [LARGE SCALE GENOMIC DNA]</scope>
    <source>
        <strain evidence="3 4">WDS2C27</strain>
    </source>
</reference>
<keyword evidence="2" id="KW-0472">Membrane</keyword>
<protein>
    <submittedName>
        <fullName evidence="3">Uncharacterized protein</fullName>
    </submittedName>
</protein>
<dbReference type="AlphaFoldDB" id="A0A4U5TVU9"/>
<feature type="transmembrane region" description="Helical" evidence="2">
    <location>
        <begin position="34"/>
        <end position="52"/>
    </location>
</feature>
<name>A0A4U5TVU9_9FLAO</name>
<feature type="transmembrane region" description="Helical" evidence="2">
    <location>
        <begin position="12"/>
        <end position="28"/>
    </location>
</feature>
<organism evidence="3 4">
    <name type="scientific">Mesohalobacter halotolerans</name>
    <dbReference type="NCBI Taxonomy" id="1883405"/>
    <lineage>
        <taxon>Bacteria</taxon>
        <taxon>Pseudomonadati</taxon>
        <taxon>Bacteroidota</taxon>
        <taxon>Flavobacteriia</taxon>
        <taxon>Flavobacteriales</taxon>
        <taxon>Flavobacteriaceae</taxon>
        <taxon>Mesohalobacter</taxon>
    </lineage>
</organism>
<evidence type="ECO:0000313" key="4">
    <source>
        <dbReference type="Proteomes" id="UP000306552"/>
    </source>
</evidence>
<keyword evidence="2" id="KW-0812">Transmembrane</keyword>
<dbReference type="EMBL" id="SWMU01000001">
    <property type="protein sequence ID" value="TKS57348.1"/>
    <property type="molecule type" value="Genomic_DNA"/>
</dbReference>
<evidence type="ECO:0000256" key="2">
    <source>
        <dbReference type="SAM" id="Phobius"/>
    </source>
</evidence>
<dbReference type="OrthoDB" id="1448061at2"/>
<feature type="compositionally biased region" description="Basic and acidic residues" evidence="1">
    <location>
        <begin position="59"/>
        <end position="78"/>
    </location>
</feature>
<feature type="region of interest" description="Disordered" evidence="1">
    <location>
        <begin position="54"/>
        <end position="78"/>
    </location>
</feature>